<keyword evidence="4 5" id="KW-0472">Membrane</keyword>
<feature type="transmembrane region" description="Helical" evidence="5">
    <location>
        <begin position="210"/>
        <end position="232"/>
    </location>
</feature>
<reference evidence="7 8" key="1">
    <citation type="journal article" date="2019" name="Int. J. Syst. Evol. Microbiol.">
        <title>The Global Catalogue of Microorganisms (GCM) 10K type strain sequencing project: providing services to taxonomists for standard genome sequencing and annotation.</title>
        <authorList>
            <consortium name="The Broad Institute Genomics Platform"/>
            <consortium name="The Broad Institute Genome Sequencing Center for Infectious Disease"/>
            <person name="Wu L."/>
            <person name="Ma J."/>
        </authorList>
    </citation>
    <scope>NUCLEOTIDE SEQUENCE [LARGE SCALE GENOMIC DNA]</scope>
    <source>
        <strain evidence="7 8">JCM 4395</strain>
    </source>
</reference>
<name>A0ABN3NHA3_STRLO</name>
<evidence type="ECO:0000256" key="2">
    <source>
        <dbReference type="ARBA" id="ARBA00022692"/>
    </source>
</evidence>
<dbReference type="Proteomes" id="UP001501777">
    <property type="component" value="Unassembled WGS sequence"/>
</dbReference>
<protein>
    <submittedName>
        <fullName evidence="7">MFS transporter</fullName>
    </submittedName>
</protein>
<comment type="caution">
    <text evidence="7">The sequence shown here is derived from an EMBL/GenBank/DDBJ whole genome shotgun (WGS) entry which is preliminary data.</text>
</comment>
<evidence type="ECO:0000256" key="3">
    <source>
        <dbReference type="ARBA" id="ARBA00022989"/>
    </source>
</evidence>
<feature type="domain" description="Major facilitator superfamily (MFS) profile" evidence="6">
    <location>
        <begin position="5"/>
        <end position="389"/>
    </location>
</feature>
<feature type="transmembrane region" description="Helical" evidence="5">
    <location>
        <begin position="168"/>
        <end position="189"/>
    </location>
</feature>
<keyword evidence="3 5" id="KW-1133">Transmembrane helix</keyword>
<proteinExistence type="predicted"/>
<dbReference type="InterPro" id="IPR020846">
    <property type="entry name" value="MFS_dom"/>
</dbReference>
<gene>
    <name evidence="7" type="ORF">GCM10010276_86480</name>
</gene>
<feature type="transmembrane region" description="Helical" evidence="5">
    <location>
        <begin position="133"/>
        <end position="156"/>
    </location>
</feature>
<feature type="transmembrane region" description="Helical" evidence="5">
    <location>
        <begin position="75"/>
        <end position="94"/>
    </location>
</feature>
<dbReference type="InterPro" id="IPR052524">
    <property type="entry name" value="MFS_Cyanate_Porter"/>
</dbReference>
<feature type="transmembrane region" description="Helical" evidence="5">
    <location>
        <begin position="276"/>
        <end position="294"/>
    </location>
</feature>
<feature type="transmembrane region" description="Helical" evidence="5">
    <location>
        <begin position="100"/>
        <end position="121"/>
    </location>
</feature>
<evidence type="ECO:0000313" key="8">
    <source>
        <dbReference type="Proteomes" id="UP001501777"/>
    </source>
</evidence>
<keyword evidence="8" id="KW-1185">Reference proteome</keyword>
<evidence type="ECO:0000313" key="7">
    <source>
        <dbReference type="EMBL" id="GAA2522316.1"/>
    </source>
</evidence>
<evidence type="ECO:0000256" key="1">
    <source>
        <dbReference type="ARBA" id="ARBA00004651"/>
    </source>
</evidence>
<feature type="transmembrane region" description="Helical" evidence="5">
    <location>
        <begin position="335"/>
        <end position="357"/>
    </location>
</feature>
<feature type="transmembrane region" description="Helical" evidence="5">
    <location>
        <begin position="300"/>
        <end position="323"/>
    </location>
</feature>
<dbReference type="EMBL" id="BAAASG010000029">
    <property type="protein sequence ID" value="GAA2522316.1"/>
    <property type="molecule type" value="Genomic_DNA"/>
</dbReference>
<evidence type="ECO:0000259" key="6">
    <source>
        <dbReference type="PROSITE" id="PS50850"/>
    </source>
</evidence>
<keyword evidence="2 5" id="KW-0812">Transmembrane</keyword>
<dbReference type="PROSITE" id="PS50850">
    <property type="entry name" value="MFS"/>
    <property type="match status" value="1"/>
</dbReference>
<feature type="transmembrane region" description="Helical" evidence="5">
    <location>
        <begin position="244"/>
        <end position="264"/>
    </location>
</feature>
<organism evidence="7 8">
    <name type="scientific">Streptomyces longisporus</name>
    <dbReference type="NCBI Taxonomy" id="1948"/>
    <lineage>
        <taxon>Bacteria</taxon>
        <taxon>Bacillati</taxon>
        <taxon>Actinomycetota</taxon>
        <taxon>Actinomycetes</taxon>
        <taxon>Kitasatosporales</taxon>
        <taxon>Streptomycetaceae</taxon>
        <taxon>Streptomyces</taxon>
    </lineage>
</organism>
<accession>A0ABN3NHA3</accession>
<sequence length="408" mass="42056">MRTSTTLHAARAWALAGLILLTVNLRAAITCIAPLLTDLQHIFHLGAFTTSLLTTLPILCLGVFAALAPPLSRRIGTEGAITLALALITTGVLLRTIPSALALFAGTVLAGAGIAIGNVLLPVVVKQHFAHRVGSLTALAMTLMAASGAIAAGLAVPLDRTAGWRIALAVWAIPSAAGTILWGPLARPGDGKRRKRPQRAHGPTVSRSPLAWAVAVFLGLVSLTFYALVSWLPDIMQNTGVHPAQAGTMMSVMLLIGIPMGYLIPVLAARLGDQKPLVITIAILKITALTGILLAPQSPWLWVILLGLATGSAFPLAITLLTLRSPDPQTAAQLSGMAQTGGYLLAGAGPLTIGLVHSASGGWALPLLLLLGVAVPEAAVGMKAARNGFVVGAPELPQDRVRIPAAHT</sequence>
<evidence type="ECO:0000256" key="4">
    <source>
        <dbReference type="ARBA" id="ARBA00023136"/>
    </source>
</evidence>
<dbReference type="Pfam" id="PF07690">
    <property type="entry name" value="MFS_1"/>
    <property type="match status" value="1"/>
</dbReference>
<dbReference type="PANTHER" id="PTHR23523">
    <property type="match status" value="1"/>
</dbReference>
<dbReference type="SUPFAM" id="SSF103473">
    <property type="entry name" value="MFS general substrate transporter"/>
    <property type="match status" value="1"/>
</dbReference>
<feature type="transmembrane region" description="Helical" evidence="5">
    <location>
        <begin position="42"/>
        <end position="68"/>
    </location>
</feature>
<evidence type="ECO:0000256" key="5">
    <source>
        <dbReference type="SAM" id="Phobius"/>
    </source>
</evidence>
<dbReference type="CDD" id="cd17339">
    <property type="entry name" value="MFS_NIMT_CynX_like"/>
    <property type="match status" value="1"/>
</dbReference>
<dbReference type="PANTHER" id="PTHR23523:SF2">
    <property type="entry name" value="2-NITROIMIDAZOLE TRANSPORTER"/>
    <property type="match status" value="1"/>
</dbReference>
<comment type="subcellular location">
    <subcellularLocation>
        <location evidence="1">Cell membrane</location>
        <topology evidence="1">Multi-pass membrane protein</topology>
    </subcellularLocation>
</comment>
<dbReference type="InterPro" id="IPR036259">
    <property type="entry name" value="MFS_trans_sf"/>
</dbReference>
<dbReference type="Gene3D" id="1.20.1250.20">
    <property type="entry name" value="MFS general substrate transporter like domains"/>
    <property type="match status" value="1"/>
</dbReference>
<feature type="transmembrane region" description="Helical" evidence="5">
    <location>
        <begin position="12"/>
        <end position="36"/>
    </location>
</feature>
<dbReference type="InterPro" id="IPR011701">
    <property type="entry name" value="MFS"/>
</dbReference>